<gene>
    <name evidence="2" type="ORF">SELMODRAFT_132111</name>
    <name evidence="3" type="ORF">SELMODRAFT_90184</name>
</gene>
<dbReference type="Gramene" id="EFJ08333">
    <property type="protein sequence ID" value="EFJ08333"/>
    <property type="gene ID" value="SELMODRAFT_132111"/>
</dbReference>
<reference evidence="3 4" key="1">
    <citation type="journal article" date="2011" name="Science">
        <title>The Selaginella genome identifies genetic changes associated with the evolution of vascular plants.</title>
        <authorList>
            <person name="Banks J.A."/>
            <person name="Nishiyama T."/>
            <person name="Hasebe M."/>
            <person name="Bowman J.L."/>
            <person name="Gribskov M."/>
            <person name="dePamphilis C."/>
            <person name="Albert V.A."/>
            <person name="Aono N."/>
            <person name="Aoyama T."/>
            <person name="Ambrose B.A."/>
            <person name="Ashton N.W."/>
            <person name="Axtell M.J."/>
            <person name="Barker E."/>
            <person name="Barker M.S."/>
            <person name="Bennetzen J.L."/>
            <person name="Bonawitz N.D."/>
            <person name="Chapple C."/>
            <person name="Cheng C."/>
            <person name="Correa L.G."/>
            <person name="Dacre M."/>
            <person name="DeBarry J."/>
            <person name="Dreyer I."/>
            <person name="Elias M."/>
            <person name="Engstrom E.M."/>
            <person name="Estelle M."/>
            <person name="Feng L."/>
            <person name="Finet C."/>
            <person name="Floyd S.K."/>
            <person name="Frommer W.B."/>
            <person name="Fujita T."/>
            <person name="Gramzow L."/>
            <person name="Gutensohn M."/>
            <person name="Harholt J."/>
            <person name="Hattori M."/>
            <person name="Heyl A."/>
            <person name="Hirai T."/>
            <person name="Hiwatashi Y."/>
            <person name="Ishikawa M."/>
            <person name="Iwata M."/>
            <person name="Karol K.G."/>
            <person name="Koehler B."/>
            <person name="Kolukisaoglu U."/>
            <person name="Kubo M."/>
            <person name="Kurata T."/>
            <person name="Lalonde S."/>
            <person name="Li K."/>
            <person name="Li Y."/>
            <person name="Litt A."/>
            <person name="Lyons E."/>
            <person name="Manning G."/>
            <person name="Maruyama T."/>
            <person name="Michael T.P."/>
            <person name="Mikami K."/>
            <person name="Miyazaki S."/>
            <person name="Morinaga S."/>
            <person name="Murata T."/>
            <person name="Mueller-Roeber B."/>
            <person name="Nelson D.R."/>
            <person name="Obara M."/>
            <person name="Oguri Y."/>
            <person name="Olmstead R.G."/>
            <person name="Onodera N."/>
            <person name="Petersen B.L."/>
            <person name="Pils B."/>
            <person name="Prigge M."/>
            <person name="Rensing S.A."/>
            <person name="Riano-Pachon D.M."/>
            <person name="Roberts A.W."/>
            <person name="Sato Y."/>
            <person name="Scheller H.V."/>
            <person name="Schulz B."/>
            <person name="Schulz C."/>
            <person name="Shakirov E.V."/>
            <person name="Shibagaki N."/>
            <person name="Shinohara N."/>
            <person name="Shippen D.E."/>
            <person name="Soerensen I."/>
            <person name="Sotooka R."/>
            <person name="Sugimoto N."/>
            <person name="Sugita M."/>
            <person name="Sumikawa N."/>
            <person name="Tanurdzic M."/>
            <person name="Theissen G."/>
            <person name="Ulvskov P."/>
            <person name="Wakazuki S."/>
            <person name="Weng J.K."/>
            <person name="Willats W.W."/>
            <person name="Wipf D."/>
            <person name="Wolf P.G."/>
            <person name="Yang L."/>
            <person name="Zimmer A.D."/>
            <person name="Zhu Q."/>
            <person name="Mitros T."/>
            <person name="Hellsten U."/>
            <person name="Loque D."/>
            <person name="Otillar R."/>
            <person name="Salamov A."/>
            <person name="Schmutz J."/>
            <person name="Shapiro H."/>
            <person name="Lindquist E."/>
            <person name="Lucas S."/>
            <person name="Rokhsar D."/>
            <person name="Grigoriev I.V."/>
        </authorList>
    </citation>
    <scope>NUCLEOTIDE SEQUENCE [LARGE SCALE GENOMIC DNA]</scope>
</reference>
<dbReference type="HOGENOM" id="CLU_040416_4_1_1"/>
<sequence length="209" mass="22931">IILGSSSQTRQAVLREMGYNFTVMSADIDERAIRRETPEELVMALAHAKAQAILPRITSLETSDEEVLLITADQVSSYSCVVREKPLNGDEARTFIAGYARDPAITVSAVLVTNVTTGKTKASFFFWSFSSLVSSSQIYFHPIPEQVIDDLIKEGSVLYAAGGLLVEHPLVSPFVQSMIGTLDSVMGLPKELTHTLIRDSLSRNKEPNK</sequence>
<dbReference type="OMA" id="EEVCGFC"/>
<dbReference type="Proteomes" id="UP000001514">
    <property type="component" value="Unassembled WGS sequence"/>
</dbReference>
<accession>D8RCL5</accession>
<dbReference type="FunCoup" id="D8RCL5">
    <property type="interactions" value="2419"/>
</dbReference>
<dbReference type="PANTHER" id="PTHR43213">
    <property type="entry name" value="BIFUNCTIONAL DTTP/UTP PYROPHOSPHATASE/METHYLTRANSFERASE PROTEIN-RELATED"/>
    <property type="match status" value="1"/>
</dbReference>
<organism evidence="4">
    <name type="scientific">Selaginella moellendorffii</name>
    <name type="common">Spikemoss</name>
    <dbReference type="NCBI Taxonomy" id="88036"/>
    <lineage>
        <taxon>Eukaryota</taxon>
        <taxon>Viridiplantae</taxon>
        <taxon>Streptophyta</taxon>
        <taxon>Embryophyta</taxon>
        <taxon>Tracheophyta</taxon>
        <taxon>Lycopodiopsida</taxon>
        <taxon>Selaginellales</taxon>
        <taxon>Selaginellaceae</taxon>
        <taxon>Selaginella</taxon>
    </lineage>
</organism>
<dbReference type="InterPro" id="IPR029001">
    <property type="entry name" value="ITPase-like_fam"/>
</dbReference>
<dbReference type="InterPro" id="IPR003697">
    <property type="entry name" value="Maf-like"/>
</dbReference>
<evidence type="ECO:0008006" key="5">
    <source>
        <dbReference type="Google" id="ProtNLM"/>
    </source>
</evidence>
<dbReference type="STRING" id="88036.D8RCL5"/>
<dbReference type="InParanoid" id="D8RCL5"/>
<dbReference type="AlphaFoldDB" id="D8RCL5"/>
<dbReference type="Pfam" id="PF02545">
    <property type="entry name" value="Maf"/>
    <property type="match status" value="1"/>
</dbReference>
<dbReference type="SUPFAM" id="SSF52972">
    <property type="entry name" value="ITPase-like"/>
    <property type="match status" value="1"/>
</dbReference>
<evidence type="ECO:0000313" key="3">
    <source>
        <dbReference type="EMBL" id="EFJ30151.1"/>
    </source>
</evidence>
<evidence type="ECO:0000313" key="4">
    <source>
        <dbReference type="Proteomes" id="UP000001514"/>
    </source>
</evidence>
<feature type="non-terminal residue" evidence="3">
    <location>
        <position position="1"/>
    </location>
</feature>
<evidence type="ECO:0000256" key="1">
    <source>
        <dbReference type="ARBA" id="ARBA00022801"/>
    </source>
</evidence>
<dbReference type="KEGG" id="smo:SELMODRAFT_132111"/>
<dbReference type="KEGG" id="smo:SELMODRAFT_90184"/>
<dbReference type="EMBL" id="GL377576">
    <property type="protein sequence ID" value="EFJ30151.1"/>
    <property type="molecule type" value="Genomic_DNA"/>
</dbReference>
<dbReference type="EMBL" id="GL377675">
    <property type="protein sequence ID" value="EFJ08333.1"/>
    <property type="molecule type" value="Genomic_DNA"/>
</dbReference>
<dbReference type="FunFam" id="3.90.950.10:FF:000008">
    <property type="entry name" value="Maf-like protein, expressed"/>
    <property type="match status" value="1"/>
</dbReference>
<dbReference type="PANTHER" id="PTHR43213:SF4">
    <property type="entry name" value="7-METHYL-GTP PYROPHOSPHATASE"/>
    <property type="match status" value="1"/>
</dbReference>
<dbReference type="GO" id="GO:0047429">
    <property type="term" value="F:nucleoside triphosphate diphosphatase activity"/>
    <property type="evidence" value="ECO:0000318"/>
    <property type="project" value="GO_Central"/>
</dbReference>
<name>D8RCL5_SELML</name>
<keyword evidence="4" id="KW-1185">Reference proteome</keyword>
<protein>
    <recommendedName>
        <fullName evidence="5">Maf-like protein</fullName>
    </recommendedName>
</protein>
<keyword evidence="1" id="KW-0378">Hydrolase</keyword>
<dbReference type="PIRSF" id="PIRSF006305">
    <property type="entry name" value="Maf"/>
    <property type="match status" value="1"/>
</dbReference>
<dbReference type="Gene3D" id="3.90.950.10">
    <property type="match status" value="1"/>
</dbReference>
<proteinExistence type="inferred from homology"/>
<dbReference type="Gramene" id="EFJ30151">
    <property type="protein sequence ID" value="EFJ30151"/>
    <property type="gene ID" value="SELMODRAFT_90184"/>
</dbReference>
<dbReference type="eggNOG" id="KOG1509">
    <property type="taxonomic scope" value="Eukaryota"/>
</dbReference>
<evidence type="ECO:0000313" key="2">
    <source>
        <dbReference type="EMBL" id="EFJ08333.1"/>
    </source>
</evidence>
<dbReference type="HAMAP" id="MF_00528">
    <property type="entry name" value="Maf"/>
    <property type="match status" value="1"/>
</dbReference>